<dbReference type="Proteomes" id="UP000043764">
    <property type="component" value="Unassembled WGS sequence"/>
</dbReference>
<dbReference type="RefSeq" id="WP_009824469.1">
    <property type="nucleotide sequence ID" value="NZ_CVQZ01000033.1"/>
</dbReference>
<evidence type="ECO:0000313" key="2">
    <source>
        <dbReference type="Proteomes" id="UP000043764"/>
    </source>
</evidence>
<keyword evidence="2" id="KW-1185">Reference proteome</keyword>
<proteinExistence type="predicted"/>
<name>A0A0H5CXU2_9RHOB</name>
<gene>
    <name evidence="1" type="ORF">NIT7321_00445</name>
</gene>
<accession>A0A0H5CXU2</accession>
<evidence type="ECO:0000313" key="1">
    <source>
        <dbReference type="EMBL" id="CRL09614.1"/>
    </source>
</evidence>
<dbReference type="EMBL" id="CVRL01000004">
    <property type="protein sequence ID" value="CRL09614.1"/>
    <property type="molecule type" value="Genomic_DNA"/>
</dbReference>
<sequence length="47" mass="5204">MKTELHIKRLTLAGGLLIVISAPMHFILPEQRPIVFAALFLLVLHAA</sequence>
<dbReference type="AlphaFoldDB" id="A0A0H5CXU2"/>
<reference evidence="1 2" key="1">
    <citation type="submission" date="2015-05" db="EMBL/GenBank/DDBJ databases">
        <authorList>
            <person name="Rodrigo-Torres Lidia"/>
            <person name="Arahal R.David."/>
        </authorList>
    </citation>
    <scope>NUCLEOTIDE SEQUENCE [LARGE SCALE GENOMIC DNA]</scope>
    <source>
        <strain evidence="1 2">CECT 7321</strain>
    </source>
</reference>
<dbReference type="STRING" id="481446.NIT7645_01631"/>
<organism evidence="1 2">
    <name type="scientific">Phaeobacter italicus</name>
    <dbReference type="NCBI Taxonomy" id="481446"/>
    <lineage>
        <taxon>Bacteria</taxon>
        <taxon>Pseudomonadati</taxon>
        <taxon>Pseudomonadota</taxon>
        <taxon>Alphaproteobacteria</taxon>
        <taxon>Rhodobacterales</taxon>
        <taxon>Roseobacteraceae</taxon>
        <taxon>Phaeobacter</taxon>
    </lineage>
</organism>
<protein>
    <submittedName>
        <fullName evidence="1">Uncharacterized protein</fullName>
    </submittedName>
</protein>